<evidence type="ECO:0000256" key="5">
    <source>
        <dbReference type="SAM" id="MobiDB-lite"/>
    </source>
</evidence>
<evidence type="ECO:0000256" key="2">
    <source>
        <dbReference type="ARBA" id="ARBA00022692"/>
    </source>
</evidence>
<reference evidence="8 9" key="1">
    <citation type="journal article" date="2021" name="BMC Genomics">
        <title>Datura genome reveals duplications of psychoactive alkaloid biosynthetic genes and high mutation rate following tissue culture.</title>
        <authorList>
            <person name="Rajewski A."/>
            <person name="Carter-House D."/>
            <person name="Stajich J."/>
            <person name="Litt A."/>
        </authorList>
    </citation>
    <scope>NUCLEOTIDE SEQUENCE [LARGE SCALE GENOMIC DNA]</scope>
    <source>
        <strain evidence="8">AR-01</strain>
    </source>
</reference>
<keyword evidence="4 6" id="KW-0472">Membrane</keyword>
<evidence type="ECO:0000313" key="8">
    <source>
        <dbReference type="EMBL" id="MCD7446539.1"/>
    </source>
</evidence>
<dbReference type="InterPro" id="IPR004864">
    <property type="entry name" value="LEA_2"/>
</dbReference>
<feature type="region of interest" description="Disordered" evidence="5">
    <location>
        <begin position="1"/>
        <end position="35"/>
    </location>
</feature>
<organism evidence="8 9">
    <name type="scientific">Datura stramonium</name>
    <name type="common">Jimsonweed</name>
    <name type="synonym">Common thornapple</name>
    <dbReference type="NCBI Taxonomy" id="4076"/>
    <lineage>
        <taxon>Eukaryota</taxon>
        <taxon>Viridiplantae</taxon>
        <taxon>Streptophyta</taxon>
        <taxon>Embryophyta</taxon>
        <taxon>Tracheophyta</taxon>
        <taxon>Spermatophyta</taxon>
        <taxon>Magnoliopsida</taxon>
        <taxon>eudicotyledons</taxon>
        <taxon>Gunneridae</taxon>
        <taxon>Pentapetalae</taxon>
        <taxon>asterids</taxon>
        <taxon>lamiids</taxon>
        <taxon>Solanales</taxon>
        <taxon>Solanaceae</taxon>
        <taxon>Solanoideae</taxon>
        <taxon>Datureae</taxon>
        <taxon>Datura</taxon>
    </lineage>
</organism>
<gene>
    <name evidence="8" type="ORF">HAX54_009222</name>
</gene>
<dbReference type="PANTHER" id="PTHR31234:SF55">
    <property type="entry name" value="LATE EMBRYOGENESIS ABUNDANT (LEA) HYDROXYPROLINE-RICH GLYCOPROTEIN FAMILY"/>
    <property type="match status" value="1"/>
</dbReference>
<comment type="caution">
    <text evidence="8">The sequence shown here is derived from an EMBL/GenBank/DDBJ whole genome shotgun (WGS) entry which is preliminary data.</text>
</comment>
<evidence type="ECO:0000313" key="9">
    <source>
        <dbReference type="Proteomes" id="UP000823775"/>
    </source>
</evidence>
<keyword evidence="9" id="KW-1185">Reference proteome</keyword>
<dbReference type="Proteomes" id="UP000823775">
    <property type="component" value="Unassembled WGS sequence"/>
</dbReference>
<comment type="subcellular location">
    <subcellularLocation>
        <location evidence="1">Membrane</location>
        <topology evidence="1">Single-pass membrane protein</topology>
    </subcellularLocation>
</comment>
<evidence type="ECO:0000256" key="3">
    <source>
        <dbReference type="ARBA" id="ARBA00022989"/>
    </source>
</evidence>
<dbReference type="Pfam" id="PF03168">
    <property type="entry name" value="LEA_2"/>
    <property type="match status" value="1"/>
</dbReference>
<dbReference type="EMBL" id="JACEIK010000015">
    <property type="protein sequence ID" value="MCD7446539.1"/>
    <property type="molecule type" value="Genomic_DNA"/>
</dbReference>
<evidence type="ECO:0000256" key="4">
    <source>
        <dbReference type="ARBA" id="ARBA00023136"/>
    </source>
</evidence>
<proteinExistence type="predicted"/>
<dbReference type="PANTHER" id="PTHR31234">
    <property type="entry name" value="LATE EMBRYOGENESIS ABUNDANT (LEA) HYDROXYPROLINE-RICH GLYCOPROTEIN FAMILY"/>
    <property type="match status" value="1"/>
</dbReference>
<evidence type="ECO:0000259" key="7">
    <source>
        <dbReference type="Pfam" id="PF03168"/>
    </source>
</evidence>
<evidence type="ECO:0000256" key="6">
    <source>
        <dbReference type="SAM" id="Phobius"/>
    </source>
</evidence>
<name>A0ABS8RIA3_DATST</name>
<accession>A0ABS8RIA3</accession>
<sequence>MGDPNRPVTGYPAAVAPPPNPNGYSAAQPPPQPPPATAYPYAAPPYYNNYPYQNQHYQDPYAAQRNTFLRRVIAIIIACTIITGTILFVIWLVILPRIPEFQVDSLTVSNLNLSNSLITANWDLHFTARNPNKKITLYYDEIAAAIFYESLSIADTTVPPFFMDKENETSQKVSFVASGAYVEKWAFEGMGKERAERTSIRFNVRMVARVSFKAGAWRARRRYLRVYCGDLSVGVALNKSSGNLLGGQRQCRVGL</sequence>
<dbReference type="InterPro" id="IPR044839">
    <property type="entry name" value="NDR1-like"/>
</dbReference>
<feature type="transmembrane region" description="Helical" evidence="6">
    <location>
        <begin position="72"/>
        <end position="94"/>
    </location>
</feature>
<keyword evidence="3 6" id="KW-1133">Transmembrane helix</keyword>
<feature type="domain" description="Late embryogenesis abundant protein LEA-2 subgroup" evidence="7">
    <location>
        <begin position="126"/>
        <end position="207"/>
    </location>
</feature>
<keyword evidence="2 6" id="KW-0812">Transmembrane</keyword>
<protein>
    <recommendedName>
        <fullName evidence="7">Late embryogenesis abundant protein LEA-2 subgroup domain-containing protein</fullName>
    </recommendedName>
</protein>
<evidence type="ECO:0000256" key="1">
    <source>
        <dbReference type="ARBA" id="ARBA00004167"/>
    </source>
</evidence>